<comment type="subcellular location">
    <subcellularLocation>
        <location evidence="1">Endoplasmic reticulum membrane</location>
        <topology evidence="1">Single-pass type IV membrane protein</topology>
    </subcellularLocation>
    <subcellularLocation>
        <location evidence="2">Golgi apparatus membrane</location>
        <topology evidence="2">Single-pass type IV membrane protein</topology>
    </subcellularLocation>
</comment>
<evidence type="ECO:0000256" key="1">
    <source>
        <dbReference type="ARBA" id="ARBA00004163"/>
    </source>
</evidence>
<proteinExistence type="inferred from homology"/>
<keyword evidence="3 11" id="KW-0813">Transport</keyword>
<dbReference type="PANTHER" id="PTHR21230">
    <property type="entry name" value="VESICLE TRANSPORT V-SNARE PROTEIN VTI1-RELATED"/>
    <property type="match status" value="1"/>
</dbReference>
<evidence type="ECO:0000313" key="16">
    <source>
        <dbReference type="Proteomes" id="UP000009138"/>
    </source>
</evidence>
<evidence type="ECO:0000256" key="11">
    <source>
        <dbReference type="PIRNR" id="PIRNR028865"/>
    </source>
</evidence>
<feature type="transmembrane region" description="Helical" evidence="14">
    <location>
        <begin position="204"/>
        <end position="223"/>
    </location>
</feature>
<dbReference type="GO" id="GO:0031902">
    <property type="term" value="C:late endosome membrane"/>
    <property type="evidence" value="ECO:0007669"/>
    <property type="project" value="TreeGrafter"/>
</dbReference>
<evidence type="ECO:0000256" key="9">
    <source>
        <dbReference type="ARBA" id="ARBA00037983"/>
    </source>
</evidence>
<dbReference type="GO" id="GO:0005484">
    <property type="term" value="F:SNAP receptor activity"/>
    <property type="evidence" value="ECO:0007669"/>
    <property type="project" value="InterPro"/>
</dbReference>
<dbReference type="InterPro" id="IPR027027">
    <property type="entry name" value="GOSR2/Membrin/Bos1"/>
</dbReference>
<dbReference type="GO" id="GO:0005789">
    <property type="term" value="C:endoplasmic reticulum membrane"/>
    <property type="evidence" value="ECO:0007669"/>
    <property type="project" value="UniProtKB-SubCell"/>
</dbReference>
<evidence type="ECO:0000256" key="10">
    <source>
        <dbReference type="ARBA" id="ARBA00040957"/>
    </source>
</evidence>
<keyword evidence="16" id="KW-1185">Reference proteome</keyword>
<feature type="region of interest" description="Disordered" evidence="13">
    <location>
        <begin position="100"/>
        <end position="130"/>
    </location>
</feature>
<keyword evidence="8 11" id="KW-0472">Membrane</keyword>
<evidence type="ECO:0000256" key="2">
    <source>
        <dbReference type="ARBA" id="ARBA00004409"/>
    </source>
</evidence>
<dbReference type="PIRSF" id="PIRSF028865">
    <property type="entry name" value="Membrin-2"/>
    <property type="match status" value="1"/>
</dbReference>
<accession>I1CMN3</accession>
<keyword evidence="12" id="KW-0175">Coiled coil</keyword>
<dbReference type="GO" id="GO:0031201">
    <property type="term" value="C:SNARE complex"/>
    <property type="evidence" value="ECO:0007669"/>
    <property type="project" value="TreeGrafter"/>
</dbReference>
<evidence type="ECO:0000313" key="15">
    <source>
        <dbReference type="EMBL" id="EIE89713.1"/>
    </source>
</evidence>
<dbReference type="VEuPathDB" id="FungiDB:RO3G_14424"/>
<dbReference type="PANTHER" id="PTHR21230:SF1">
    <property type="entry name" value="GOLGI SNAP RECEPTOR COMPLEX MEMBER 2"/>
    <property type="match status" value="1"/>
</dbReference>
<organism evidence="15 16">
    <name type="scientific">Rhizopus delemar (strain RA 99-880 / ATCC MYA-4621 / FGSC 9543 / NRRL 43880)</name>
    <name type="common">Mucormycosis agent</name>
    <name type="synonym">Rhizopus arrhizus var. delemar</name>
    <dbReference type="NCBI Taxonomy" id="246409"/>
    <lineage>
        <taxon>Eukaryota</taxon>
        <taxon>Fungi</taxon>
        <taxon>Fungi incertae sedis</taxon>
        <taxon>Mucoromycota</taxon>
        <taxon>Mucoromycotina</taxon>
        <taxon>Mucoromycetes</taxon>
        <taxon>Mucorales</taxon>
        <taxon>Mucorineae</taxon>
        <taxon>Rhizopodaceae</taxon>
        <taxon>Rhizopus</taxon>
    </lineage>
</organism>
<dbReference type="Pfam" id="PF12352">
    <property type="entry name" value="V-SNARE_C"/>
    <property type="match status" value="1"/>
</dbReference>
<dbReference type="RefSeq" id="XP_067525109.1">
    <property type="nucleotide sequence ID" value="XM_067669008.1"/>
</dbReference>
<evidence type="ECO:0000256" key="14">
    <source>
        <dbReference type="SAM" id="Phobius"/>
    </source>
</evidence>
<dbReference type="eggNOG" id="KOG3251">
    <property type="taxonomic scope" value="Eukaryota"/>
</dbReference>
<dbReference type="GeneID" id="93621389"/>
<dbReference type="GO" id="GO:0006906">
    <property type="term" value="P:vesicle fusion"/>
    <property type="evidence" value="ECO:0007669"/>
    <property type="project" value="TreeGrafter"/>
</dbReference>
<evidence type="ECO:0000256" key="12">
    <source>
        <dbReference type="SAM" id="Coils"/>
    </source>
</evidence>
<reference evidence="15 16" key="1">
    <citation type="journal article" date="2009" name="PLoS Genet.">
        <title>Genomic analysis of the basal lineage fungus Rhizopus oryzae reveals a whole-genome duplication.</title>
        <authorList>
            <person name="Ma L.-J."/>
            <person name="Ibrahim A.S."/>
            <person name="Skory C."/>
            <person name="Grabherr M.G."/>
            <person name="Burger G."/>
            <person name="Butler M."/>
            <person name="Elias M."/>
            <person name="Idnurm A."/>
            <person name="Lang B.F."/>
            <person name="Sone T."/>
            <person name="Abe A."/>
            <person name="Calvo S.E."/>
            <person name="Corrochano L.M."/>
            <person name="Engels R."/>
            <person name="Fu J."/>
            <person name="Hansberg W."/>
            <person name="Kim J.-M."/>
            <person name="Kodira C.D."/>
            <person name="Koehrsen M.J."/>
            <person name="Liu B."/>
            <person name="Miranda-Saavedra D."/>
            <person name="O'Leary S."/>
            <person name="Ortiz-Castellanos L."/>
            <person name="Poulter R."/>
            <person name="Rodriguez-Romero J."/>
            <person name="Ruiz-Herrera J."/>
            <person name="Shen Y.-Q."/>
            <person name="Zeng Q."/>
            <person name="Galagan J."/>
            <person name="Birren B.W."/>
            <person name="Cuomo C.A."/>
            <person name="Wickes B.L."/>
        </authorList>
    </citation>
    <scope>NUCLEOTIDE SEQUENCE [LARGE SCALE GENOMIC DNA]</scope>
    <source>
        <strain evidence="16">RA 99-880 / ATCC MYA-4621 / FGSC 9543 / NRRL 43880</strain>
    </source>
</reference>
<feature type="coiled-coil region" evidence="12">
    <location>
        <begin position="143"/>
        <end position="174"/>
    </location>
</feature>
<dbReference type="CDD" id="cd15863">
    <property type="entry name" value="SNARE_GS27"/>
    <property type="match status" value="1"/>
</dbReference>
<dbReference type="InParanoid" id="I1CMN3"/>
<comment type="similarity">
    <text evidence="9 11">Belongs to the BOS1 family.</text>
</comment>
<dbReference type="OMA" id="FCWLVIH"/>
<evidence type="ECO:0000256" key="8">
    <source>
        <dbReference type="ARBA" id="ARBA00023136"/>
    </source>
</evidence>
<keyword evidence="5 11" id="KW-0653">Protein transport</keyword>
<dbReference type="GO" id="GO:0000139">
    <property type="term" value="C:Golgi membrane"/>
    <property type="evidence" value="ECO:0007669"/>
    <property type="project" value="UniProtKB-SubCell"/>
</dbReference>
<dbReference type="STRING" id="246409.I1CMN3"/>
<evidence type="ECO:0000256" key="13">
    <source>
        <dbReference type="SAM" id="MobiDB-lite"/>
    </source>
</evidence>
<evidence type="ECO:0000256" key="5">
    <source>
        <dbReference type="ARBA" id="ARBA00022927"/>
    </source>
</evidence>
<dbReference type="OrthoDB" id="158360at2759"/>
<comment type="function">
    <text evidence="11">SNARE required for protein transport between the ER and the Golgi complex.</text>
</comment>
<gene>
    <name evidence="15" type="ORF">RO3G_14424</name>
</gene>
<dbReference type="GO" id="GO:0006888">
    <property type="term" value="P:endoplasmic reticulum to Golgi vesicle-mediated transport"/>
    <property type="evidence" value="ECO:0007669"/>
    <property type="project" value="TreeGrafter"/>
</dbReference>
<dbReference type="EMBL" id="CH476745">
    <property type="protein sequence ID" value="EIE89713.1"/>
    <property type="molecule type" value="Genomic_DNA"/>
</dbReference>
<keyword evidence="4 14" id="KW-0812">Transmembrane</keyword>
<keyword evidence="7" id="KW-0333">Golgi apparatus</keyword>
<dbReference type="GO" id="GO:0015031">
    <property type="term" value="P:protein transport"/>
    <property type="evidence" value="ECO:0007669"/>
    <property type="project" value="UniProtKB-KW"/>
</dbReference>
<evidence type="ECO:0000256" key="3">
    <source>
        <dbReference type="ARBA" id="ARBA00022448"/>
    </source>
</evidence>
<sequence length="224" mass="25914">MKGVGLISMNSLYNHALKQTHALQRDLDKFQSGQDASAGLQGQISASFNSLQRSIDDYENLAKREMIAVKKETALTRASKFRQDLQAMKTQFEFVKKQQENLKNEQNRDSLLRRPNRGQANAPEHPYQPLSRDEFALREQSFARNTDSQLDDFIEQAQNLLENLTDQHNILKKTQKKILDTANYLGLSQNVIRYIERRSAQDKWIFYGGMVLTVLIIWAIIHFI</sequence>
<evidence type="ECO:0000256" key="4">
    <source>
        <dbReference type="ARBA" id="ARBA00022692"/>
    </source>
</evidence>
<keyword evidence="6 14" id="KW-1133">Transmembrane helix</keyword>
<dbReference type="GO" id="GO:0012507">
    <property type="term" value="C:ER to Golgi transport vesicle membrane"/>
    <property type="evidence" value="ECO:0007669"/>
    <property type="project" value="TreeGrafter"/>
</dbReference>
<dbReference type="FunCoup" id="I1CMN3">
    <property type="interactions" value="665"/>
</dbReference>
<evidence type="ECO:0000256" key="6">
    <source>
        <dbReference type="ARBA" id="ARBA00022989"/>
    </source>
</evidence>
<name>I1CMN3_RHIO9</name>
<dbReference type="GO" id="GO:0000149">
    <property type="term" value="F:SNARE binding"/>
    <property type="evidence" value="ECO:0007669"/>
    <property type="project" value="TreeGrafter"/>
</dbReference>
<dbReference type="Proteomes" id="UP000009138">
    <property type="component" value="Unassembled WGS sequence"/>
</dbReference>
<evidence type="ECO:0000256" key="7">
    <source>
        <dbReference type="ARBA" id="ARBA00023034"/>
    </source>
</evidence>
<feature type="compositionally biased region" description="Basic and acidic residues" evidence="13">
    <location>
        <begin position="100"/>
        <end position="112"/>
    </location>
</feature>
<protein>
    <recommendedName>
        <fullName evidence="10 11">Protein transport protein BOS1</fullName>
    </recommendedName>
</protein>
<dbReference type="AlphaFoldDB" id="I1CMN3"/>